<sequence>MKNILKLIVFLFPTIFFSQSISSALHINEPYKINQKNAIKKIETKTVFYNRQNQEKIKEINYLNERFRTVQIERYNEDGEMIFSMQNEYLSDTLKVKSTTVRKIPLIGNEIVHTTYEYDAESFLTKIIKRSQNNTIFETVHLQNDDRGNPILLYLNNGELGYEKASYDYVNNTYSTYYYRANDELITSDLSSPLDFNEPIEGYRYNEFGDMVETPLYLMEYQYDDFGNWTREKRYQKVGNQKILKAEVSRKIKYQ</sequence>
<dbReference type="EMBL" id="VSSQ01000002">
    <property type="protein sequence ID" value="MPL55932.1"/>
    <property type="molecule type" value="Genomic_DNA"/>
</dbReference>
<comment type="caution">
    <text evidence="1">The sequence shown here is derived from an EMBL/GenBank/DDBJ whole genome shotgun (WGS) entry which is preliminary data.</text>
</comment>
<evidence type="ECO:0000313" key="1">
    <source>
        <dbReference type="EMBL" id="MPL55932.1"/>
    </source>
</evidence>
<gene>
    <name evidence="1" type="ORF">SDC9_01414</name>
</gene>
<organism evidence="1">
    <name type="scientific">bioreactor metagenome</name>
    <dbReference type="NCBI Taxonomy" id="1076179"/>
    <lineage>
        <taxon>unclassified sequences</taxon>
        <taxon>metagenomes</taxon>
        <taxon>ecological metagenomes</taxon>
    </lineage>
</organism>
<proteinExistence type="predicted"/>
<reference evidence="1" key="1">
    <citation type="submission" date="2019-08" db="EMBL/GenBank/DDBJ databases">
        <authorList>
            <person name="Kucharzyk K."/>
            <person name="Murdoch R.W."/>
            <person name="Higgins S."/>
            <person name="Loffler F."/>
        </authorList>
    </citation>
    <scope>NUCLEOTIDE SEQUENCE</scope>
</reference>
<protein>
    <submittedName>
        <fullName evidence="1">Uncharacterized protein</fullName>
    </submittedName>
</protein>
<accession>A0A644SQK8</accession>
<dbReference type="AlphaFoldDB" id="A0A644SQK8"/>
<name>A0A644SQK8_9ZZZZ</name>
<dbReference type="Gene3D" id="2.180.10.10">
    <property type="entry name" value="RHS repeat-associated core"/>
    <property type="match status" value="1"/>
</dbReference>